<reference evidence="1 2" key="1">
    <citation type="journal article" date="2021" name="Sci. Rep.">
        <title>The distribution of antibiotic resistance genes in chicken gut microbiota commensals.</title>
        <authorList>
            <person name="Juricova H."/>
            <person name="Matiasovicova J."/>
            <person name="Kubasova T."/>
            <person name="Cejkova D."/>
            <person name="Rychlik I."/>
        </authorList>
    </citation>
    <scope>NUCLEOTIDE SEQUENCE [LARGE SCALE GENOMIC DNA]</scope>
    <source>
        <strain evidence="1 2">An772</strain>
    </source>
</reference>
<evidence type="ECO:0000313" key="2">
    <source>
        <dbReference type="Proteomes" id="UP000766986"/>
    </source>
</evidence>
<dbReference type="EMBL" id="JACLYZ010000014">
    <property type="protein sequence ID" value="MBM6735108.1"/>
    <property type="molecule type" value="Genomic_DNA"/>
</dbReference>
<name>A0ABS2E0J1_9BACT</name>
<proteinExistence type="predicted"/>
<dbReference type="RefSeq" id="WP_087210228.1">
    <property type="nucleotide sequence ID" value="NZ_JACLYZ010000014.1"/>
</dbReference>
<organism evidence="1 2">
    <name type="scientific">Mediterranea massiliensis</name>
    <dbReference type="NCBI Taxonomy" id="1841865"/>
    <lineage>
        <taxon>Bacteria</taxon>
        <taxon>Pseudomonadati</taxon>
        <taxon>Bacteroidota</taxon>
        <taxon>Bacteroidia</taxon>
        <taxon>Bacteroidales</taxon>
        <taxon>Bacteroidaceae</taxon>
        <taxon>Mediterranea</taxon>
    </lineage>
</organism>
<keyword evidence="2" id="KW-1185">Reference proteome</keyword>
<sequence>MTTFITLCVVGYLLWTAAYLLYERHERRKRQRESEETLPRKVADAEDILGKSTFSLCHSTPQVPEKTETVKPESEAGTFATESERYPKVVSADELDALFAEGGLEPVEGQDEPMEYRETDAGEPPIDEDEMLEGYAPKATGLRFEDMGLAVRMAMDDSTATEAERQQAGRALAELKGTPMFDQLTAGDAERERRIASLIELHLADYRRIRQPEPPAESIVPGDFSIDDIV</sequence>
<comment type="caution">
    <text evidence="1">The sequence shown here is derived from an EMBL/GenBank/DDBJ whole genome shotgun (WGS) entry which is preliminary data.</text>
</comment>
<evidence type="ECO:0000313" key="1">
    <source>
        <dbReference type="EMBL" id="MBM6735108.1"/>
    </source>
</evidence>
<accession>A0ABS2E0J1</accession>
<dbReference type="Proteomes" id="UP000766986">
    <property type="component" value="Unassembled WGS sequence"/>
</dbReference>
<protein>
    <submittedName>
        <fullName evidence="1">Conjugal transfer protein</fullName>
    </submittedName>
</protein>
<gene>
    <name evidence="1" type="ORF">H7U35_07725</name>
</gene>